<accession>A0ABM0MED5</accession>
<dbReference type="Proteomes" id="UP000694865">
    <property type="component" value="Unplaced"/>
</dbReference>
<dbReference type="InterPro" id="IPR001584">
    <property type="entry name" value="Integrase_cat-core"/>
</dbReference>
<dbReference type="PANTHER" id="PTHR37984:SF15">
    <property type="entry name" value="INTEGRASE CATALYTIC DOMAIN-CONTAINING PROTEIN"/>
    <property type="match status" value="1"/>
</dbReference>
<protein>
    <submittedName>
        <fullName evidence="3">Uncharacterized protein LOC102800849</fullName>
    </submittedName>
</protein>
<dbReference type="PANTHER" id="PTHR37984">
    <property type="entry name" value="PROTEIN CBG26694"/>
    <property type="match status" value="1"/>
</dbReference>
<dbReference type="Pfam" id="PF13683">
    <property type="entry name" value="rve_3"/>
    <property type="match status" value="1"/>
</dbReference>
<dbReference type="InterPro" id="IPR036397">
    <property type="entry name" value="RNaseH_sf"/>
</dbReference>
<dbReference type="SUPFAM" id="SSF53098">
    <property type="entry name" value="Ribonuclease H-like"/>
    <property type="match status" value="1"/>
</dbReference>
<dbReference type="GeneID" id="102800849"/>
<dbReference type="RefSeq" id="XP_006818376.1">
    <property type="nucleotide sequence ID" value="XM_006818313.1"/>
</dbReference>
<dbReference type="InterPro" id="IPR012337">
    <property type="entry name" value="RNaseH-like_sf"/>
</dbReference>
<dbReference type="Gene3D" id="3.30.420.10">
    <property type="entry name" value="Ribonuclease H-like superfamily/Ribonuclease H"/>
    <property type="match status" value="1"/>
</dbReference>
<keyword evidence="2" id="KW-1185">Reference proteome</keyword>
<evidence type="ECO:0000313" key="3">
    <source>
        <dbReference type="RefSeq" id="XP_006818376.1"/>
    </source>
</evidence>
<dbReference type="InterPro" id="IPR050951">
    <property type="entry name" value="Retrovirus_Pol_polyprotein"/>
</dbReference>
<feature type="domain" description="Integrase catalytic" evidence="1">
    <location>
        <begin position="1"/>
        <end position="98"/>
    </location>
</feature>
<sequence>MGFSERLHSDQGRNFESKVVCELCQLLGIEKSHTTPYHPIWNGQCERMNRTLLNMLGTLKNDKKANWKAYIPALVHAYNYTRHDATGFSPYRFMFGREACTALDVRLNVYPTDQRPIMSTSKYILDLEQRIEKARQIAILANRKSQASNKRCYDRSKIIPNETLHTDDLVLIKNVNLRGKNKIGGKMHPIPW</sequence>
<name>A0ABM0MED5_SACKO</name>
<evidence type="ECO:0000313" key="2">
    <source>
        <dbReference type="Proteomes" id="UP000694865"/>
    </source>
</evidence>
<gene>
    <name evidence="3" type="primary">LOC102800849</name>
</gene>
<reference evidence="3" key="1">
    <citation type="submission" date="2025-08" db="UniProtKB">
        <authorList>
            <consortium name="RefSeq"/>
        </authorList>
    </citation>
    <scope>IDENTIFICATION</scope>
    <source>
        <tissue evidence="3">Testes</tissue>
    </source>
</reference>
<organism evidence="2 3">
    <name type="scientific">Saccoglossus kowalevskii</name>
    <name type="common">Acorn worm</name>
    <dbReference type="NCBI Taxonomy" id="10224"/>
    <lineage>
        <taxon>Eukaryota</taxon>
        <taxon>Metazoa</taxon>
        <taxon>Hemichordata</taxon>
        <taxon>Enteropneusta</taxon>
        <taxon>Harrimaniidae</taxon>
        <taxon>Saccoglossus</taxon>
    </lineage>
</organism>
<dbReference type="PROSITE" id="PS50994">
    <property type="entry name" value="INTEGRASE"/>
    <property type="match status" value="1"/>
</dbReference>
<proteinExistence type="predicted"/>
<evidence type="ECO:0000259" key="1">
    <source>
        <dbReference type="PROSITE" id="PS50994"/>
    </source>
</evidence>